<accession>A0A2P2LZK6</accession>
<name>A0A2P2LZK6_RHIMU</name>
<sequence>MLTCLRLCPFSHLMGLVFFATQKLKFSVKF</sequence>
<protein>
    <submittedName>
        <fullName evidence="1">Uncharacterized protein</fullName>
    </submittedName>
</protein>
<dbReference type="EMBL" id="GGEC01042930">
    <property type="protein sequence ID" value="MBX23414.1"/>
    <property type="molecule type" value="Transcribed_RNA"/>
</dbReference>
<organism evidence="1">
    <name type="scientific">Rhizophora mucronata</name>
    <name type="common">Asiatic mangrove</name>
    <dbReference type="NCBI Taxonomy" id="61149"/>
    <lineage>
        <taxon>Eukaryota</taxon>
        <taxon>Viridiplantae</taxon>
        <taxon>Streptophyta</taxon>
        <taxon>Embryophyta</taxon>
        <taxon>Tracheophyta</taxon>
        <taxon>Spermatophyta</taxon>
        <taxon>Magnoliopsida</taxon>
        <taxon>eudicotyledons</taxon>
        <taxon>Gunneridae</taxon>
        <taxon>Pentapetalae</taxon>
        <taxon>rosids</taxon>
        <taxon>fabids</taxon>
        <taxon>Malpighiales</taxon>
        <taxon>Rhizophoraceae</taxon>
        <taxon>Rhizophora</taxon>
    </lineage>
</organism>
<reference evidence="1" key="1">
    <citation type="submission" date="2018-02" db="EMBL/GenBank/DDBJ databases">
        <title>Rhizophora mucronata_Transcriptome.</title>
        <authorList>
            <person name="Meera S.P."/>
            <person name="Sreeshan A."/>
            <person name="Augustine A."/>
        </authorList>
    </citation>
    <scope>NUCLEOTIDE SEQUENCE</scope>
    <source>
        <tissue evidence="1">Leaf</tissue>
    </source>
</reference>
<evidence type="ECO:0000313" key="1">
    <source>
        <dbReference type="EMBL" id="MBX23414.1"/>
    </source>
</evidence>
<proteinExistence type="predicted"/>
<dbReference type="AlphaFoldDB" id="A0A2P2LZK6"/>